<dbReference type="RefSeq" id="WP_208268229.1">
    <property type="nucleotide sequence ID" value="NZ_BAAAGM010000010.1"/>
</dbReference>
<protein>
    <submittedName>
        <fullName evidence="3">Tetratricopeptide repeat protein</fullName>
    </submittedName>
</protein>
<proteinExistence type="predicted"/>
<dbReference type="EMBL" id="JAGEOK010000012">
    <property type="protein sequence ID" value="MBO2439789.1"/>
    <property type="molecule type" value="Genomic_DNA"/>
</dbReference>
<dbReference type="InterPro" id="IPR053137">
    <property type="entry name" value="NLR-like"/>
</dbReference>
<feature type="region of interest" description="Disordered" evidence="1">
    <location>
        <begin position="1"/>
        <end position="20"/>
    </location>
</feature>
<dbReference type="InterPro" id="IPR027417">
    <property type="entry name" value="P-loop_NTPase"/>
</dbReference>
<reference evidence="3 4" key="1">
    <citation type="submission" date="2021-03" db="EMBL/GenBank/DDBJ databases">
        <authorList>
            <person name="Kanchanasin P."/>
            <person name="Saeng-In P."/>
            <person name="Phongsopitanun W."/>
            <person name="Yuki M."/>
            <person name="Kudo T."/>
            <person name="Ohkuma M."/>
            <person name="Tanasupawat S."/>
        </authorList>
    </citation>
    <scope>NUCLEOTIDE SEQUENCE [LARGE SCALE GENOMIC DNA]</scope>
    <source>
        <strain evidence="3 4">L46</strain>
    </source>
</reference>
<dbReference type="Gene3D" id="1.25.40.10">
    <property type="entry name" value="Tetratricopeptide repeat domain"/>
    <property type="match status" value="2"/>
</dbReference>
<dbReference type="PANTHER" id="PTHR46082">
    <property type="entry name" value="ATP/GTP-BINDING PROTEIN-RELATED"/>
    <property type="match status" value="1"/>
</dbReference>
<dbReference type="InterPro" id="IPR011990">
    <property type="entry name" value="TPR-like_helical_dom_sf"/>
</dbReference>
<accession>A0ABS3R0L6</accession>
<feature type="compositionally biased region" description="Polar residues" evidence="1">
    <location>
        <begin position="1"/>
        <end position="17"/>
    </location>
</feature>
<evidence type="ECO:0000313" key="4">
    <source>
        <dbReference type="Proteomes" id="UP000666915"/>
    </source>
</evidence>
<dbReference type="SUPFAM" id="SSF52540">
    <property type="entry name" value="P-loop containing nucleoside triphosphate hydrolases"/>
    <property type="match status" value="1"/>
</dbReference>
<dbReference type="Gene3D" id="3.40.50.300">
    <property type="entry name" value="P-loop containing nucleotide triphosphate hydrolases"/>
    <property type="match status" value="1"/>
</dbReference>
<dbReference type="SUPFAM" id="SSF48452">
    <property type="entry name" value="TPR-like"/>
    <property type="match status" value="2"/>
</dbReference>
<dbReference type="Pfam" id="PF13374">
    <property type="entry name" value="TPR_10"/>
    <property type="match status" value="1"/>
</dbReference>
<evidence type="ECO:0000256" key="1">
    <source>
        <dbReference type="SAM" id="MobiDB-lite"/>
    </source>
</evidence>
<dbReference type="NCBIfam" id="NF040586">
    <property type="entry name" value="FxSxx_TPR"/>
    <property type="match status" value="1"/>
</dbReference>
<organism evidence="3 4">
    <name type="scientific">Actinomadura nitritigenes</name>
    <dbReference type="NCBI Taxonomy" id="134602"/>
    <lineage>
        <taxon>Bacteria</taxon>
        <taxon>Bacillati</taxon>
        <taxon>Actinomycetota</taxon>
        <taxon>Actinomycetes</taxon>
        <taxon>Streptosporangiales</taxon>
        <taxon>Thermomonosporaceae</taxon>
        <taxon>Actinomadura</taxon>
    </lineage>
</organism>
<keyword evidence="4" id="KW-1185">Reference proteome</keyword>
<dbReference type="Pfam" id="PF13424">
    <property type="entry name" value="TPR_12"/>
    <property type="match status" value="2"/>
</dbReference>
<dbReference type="InterPro" id="IPR056681">
    <property type="entry name" value="DUF7779"/>
</dbReference>
<dbReference type="PANTHER" id="PTHR46082:SF6">
    <property type="entry name" value="AAA+ ATPASE DOMAIN-CONTAINING PROTEIN-RELATED"/>
    <property type="match status" value="1"/>
</dbReference>
<feature type="domain" description="DUF7779" evidence="2">
    <location>
        <begin position="271"/>
        <end position="359"/>
    </location>
</feature>
<evidence type="ECO:0000259" key="2">
    <source>
        <dbReference type="Pfam" id="PF25000"/>
    </source>
</evidence>
<name>A0ABS3R0L6_9ACTN</name>
<dbReference type="Pfam" id="PF25000">
    <property type="entry name" value="DUF7779"/>
    <property type="match status" value="1"/>
</dbReference>
<evidence type="ECO:0000313" key="3">
    <source>
        <dbReference type="EMBL" id="MBO2439789.1"/>
    </source>
</evidence>
<comment type="caution">
    <text evidence="3">The sequence shown here is derived from an EMBL/GenBank/DDBJ whole genome shotgun (WGS) entry which is preliminary data.</text>
</comment>
<gene>
    <name evidence="3" type="ORF">J4557_19890</name>
</gene>
<dbReference type="Proteomes" id="UP000666915">
    <property type="component" value="Unassembled WGS sequence"/>
</dbReference>
<sequence length="849" mass="93728">MAQGDRVTNAQPDSSFATDRVPQIWGKVPPRNKNFTGRTDLLERLRGGLANRVTAVVPHALHGLGGVGKTQMAVEYAYRYRSEYDLVWWIPADQPVLVRSSLASLAQPLGLPSASVSGVEDAANAVLDALRRGEPYTNWLLIFDNADEPEELTETLPQGPGHVLITSRNHRWAGVVDAVPIDVFTREESIEFLTRRVPRGISEENADKLAEELGDLPLALEQAGALHAETGIQVEQYLQLLEEHTSQLLSQGKPTEYPVSMTAAWALSVASLEEKMPEALDLLRYCAFFGPEPIPRDSFSKVVPGLSPGLTALIRDPIKLSRAIGELGRFALARLDIPARTIQVHRLIQALVRDEVSEADQERLRHEVHLLLAAYTPSNPANSSSWPKFLNTLGHMEPAGVAQCSKASVRSLCLDMVTYLYVSGDVSSAQSFAESFLEVWTASSGTDHEDVLKLRVEMCNIIRELGLYEEAATLGAQTLAMAEKALGRDHDTTLRALRGRATDLRASGDFQQAHQIDDDVLRRFESKFPDDEWSIWRAKNSVALDHGLKSDYTNARLLLEQVYLEVLETGKAAGDPASYLNIYTGLARAVRLGGDFSEACDLGEDAYAFGIEELTPDHPWTLRTGKDLSIARRRAGDYERAQEIAEDIHQRYVRAFGIDHPDTLAAATCLANIRRTLGKFEEALNLAEDTVRRYPRVYGSDHPYNHACAGNLAILQRVTGDPQTARKTNEDALAGLELKLGRDHHYSLTVALNLASDLAALGENESAYRLCSGTLRRLSALMGEEHPVTLSAAANTVADLRTLGRDEEAEALFADTEQRYRRTLTLEHPDAKVFLEGRRLDADFDPPPI</sequence>